<dbReference type="GO" id="GO:0016020">
    <property type="term" value="C:membrane"/>
    <property type="evidence" value="ECO:0007669"/>
    <property type="project" value="UniProtKB-SubCell"/>
</dbReference>
<comment type="catalytic activity">
    <reaction evidence="1">
        <text>ATP + protein L-histidine = ADP + protein N-phospho-L-histidine.</text>
        <dbReference type="EC" id="2.7.13.3"/>
    </reaction>
</comment>
<feature type="domain" description="HAMP" evidence="12">
    <location>
        <begin position="206"/>
        <end position="259"/>
    </location>
</feature>
<reference evidence="14" key="1">
    <citation type="submission" date="2016-10" db="EMBL/GenBank/DDBJ databases">
        <authorList>
            <person name="Varghese N."/>
            <person name="Submissions S."/>
        </authorList>
    </citation>
    <scope>NUCLEOTIDE SEQUENCE [LARGE SCALE GENOMIC DNA]</scope>
    <source>
        <strain evidence="14">DSM 21580</strain>
    </source>
</reference>
<dbReference type="PANTHER" id="PTHR43065">
    <property type="entry name" value="SENSOR HISTIDINE KINASE"/>
    <property type="match status" value="1"/>
</dbReference>
<dbReference type="Gene3D" id="6.10.340.10">
    <property type="match status" value="1"/>
</dbReference>
<dbReference type="OrthoDB" id="9776727at2"/>
<dbReference type="Proteomes" id="UP000236738">
    <property type="component" value="Unassembled WGS sequence"/>
</dbReference>
<keyword evidence="6" id="KW-0547">Nucleotide-binding</keyword>
<dbReference type="InterPro" id="IPR005467">
    <property type="entry name" value="His_kinase_dom"/>
</dbReference>
<dbReference type="EMBL" id="FNUS01000001">
    <property type="protein sequence ID" value="SEF77626.1"/>
    <property type="molecule type" value="Genomic_DNA"/>
</dbReference>
<protein>
    <recommendedName>
        <fullName evidence="3">histidine kinase</fullName>
        <ecNumber evidence="3">2.7.13.3</ecNumber>
    </recommendedName>
</protein>
<evidence type="ECO:0000256" key="1">
    <source>
        <dbReference type="ARBA" id="ARBA00000085"/>
    </source>
</evidence>
<dbReference type="PROSITE" id="PS50885">
    <property type="entry name" value="HAMP"/>
    <property type="match status" value="1"/>
</dbReference>
<comment type="subcellular location">
    <subcellularLocation>
        <location evidence="2">Membrane</location>
    </subcellularLocation>
</comment>
<keyword evidence="10" id="KW-1133">Transmembrane helix</keyword>
<evidence type="ECO:0000256" key="10">
    <source>
        <dbReference type="SAM" id="Phobius"/>
    </source>
</evidence>
<dbReference type="PRINTS" id="PR00344">
    <property type="entry name" value="BCTRLSENSOR"/>
</dbReference>
<keyword evidence="10" id="KW-0472">Membrane</keyword>
<dbReference type="CDD" id="cd00075">
    <property type="entry name" value="HATPase"/>
    <property type="match status" value="1"/>
</dbReference>
<keyword evidence="9" id="KW-0902">Two-component regulatory system</keyword>
<dbReference type="AlphaFoldDB" id="A0A1H5URI7"/>
<sequence length="484" mass="55818">MPLTKYKGYSLRNRVFWGFLTICLLSIMGTSFLSYFILKSNSIEQSRTQLQNKSEALMAYLDYAVSHTQVETKDLPKVLENQIYEIADINKHDVILYDLHGNFLLSNKDRNLISQKTLPSKILHEVLKKDSRVDFQNFDKKINATVTSSYLILKNNMLEPIAIVYLPFYHNDSGYIAVFNKYLKYLVILNLFIIAFSIWLSWVISNNLTKTITKFSDMITRITLFEKDLKPIKYLHNDELGSLVKSYNKMILQIQDQKEQLSFTEKEKAWQLMAKQVAHEVKNPLTPMKMTMQNFERKFDSNDPEIGEKVKNLSKSMIHQIDLVANVASAFSQFAKLPEKHNELLNLNVEIKQILYIFNDENVHLHASHSAIIVNMDKIYLTRMITNLVNNAIQAKEEGRKSIINVDLEAINKKINISVEDNGTGIPEKMQEQIFEPNFTSKNSGMGLGLTMVKKMILDYDGEIIVKSEEGKGTRFTLSFPNNI</sequence>
<dbReference type="SMART" id="SM00387">
    <property type="entry name" value="HATPase_c"/>
    <property type="match status" value="1"/>
</dbReference>
<evidence type="ECO:0000313" key="14">
    <source>
        <dbReference type="Proteomes" id="UP000236738"/>
    </source>
</evidence>
<keyword evidence="4" id="KW-0597">Phosphoprotein</keyword>
<evidence type="ECO:0000256" key="5">
    <source>
        <dbReference type="ARBA" id="ARBA00022679"/>
    </source>
</evidence>
<organism evidence="13 14">
    <name type="scientific">Halpernia humi</name>
    <dbReference type="NCBI Taxonomy" id="493375"/>
    <lineage>
        <taxon>Bacteria</taxon>
        <taxon>Pseudomonadati</taxon>
        <taxon>Bacteroidota</taxon>
        <taxon>Flavobacteriia</taxon>
        <taxon>Flavobacteriales</taxon>
        <taxon>Weeksellaceae</taxon>
        <taxon>Chryseobacterium group</taxon>
        <taxon>Halpernia</taxon>
    </lineage>
</organism>
<feature type="transmembrane region" description="Helical" evidence="10">
    <location>
        <begin position="15"/>
        <end position="38"/>
    </location>
</feature>
<dbReference type="PANTHER" id="PTHR43065:SF46">
    <property type="entry name" value="C4-DICARBOXYLATE TRANSPORT SENSOR PROTEIN DCTB"/>
    <property type="match status" value="1"/>
</dbReference>
<dbReference type="InterPro" id="IPR003594">
    <property type="entry name" value="HATPase_dom"/>
</dbReference>
<dbReference type="InterPro" id="IPR036890">
    <property type="entry name" value="HATPase_C_sf"/>
</dbReference>
<keyword evidence="10" id="KW-0812">Transmembrane</keyword>
<dbReference type="GO" id="GO:0005524">
    <property type="term" value="F:ATP binding"/>
    <property type="evidence" value="ECO:0007669"/>
    <property type="project" value="UniProtKB-KW"/>
</dbReference>
<feature type="domain" description="Histidine kinase" evidence="11">
    <location>
        <begin position="276"/>
        <end position="484"/>
    </location>
</feature>
<evidence type="ECO:0000256" key="6">
    <source>
        <dbReference type="ARBA" id="ARBA00022741"/>
    </source>
</evidence>
<gene>
    <name evidence="13" type="ORF">SAMN05421847_0888</name>
</gene>
<keyword evidence="5" id="KW-0808">Transferase</keyword>
<dbReference type="SUPFAM" id="SSF47384">
    <property type="entry name" value="Homodimeric domain of signal transducing histidine kinase"/>
    <property type="match status" value="1"/>
</dbReference>
<keyword evidence="8" id="KW-0067">ATP-binding</keyword>
<accession>A0A1H5URI7</accession>
<dbReference type="InterPro" id="IPR003660">
    <property type="entry name" value="HAMP_dom"/>
</dbReference>
<evidence type="ECO:0000256" key="7">
    <source>
        <dbReference type="ARBA" id="ARBA00022777"/>
    </source>
</evidence>
<evidence type="ECO:0000256" key="3">
    <source>
        <dbReference type="ARBA" id="ARBA00012438"/>
    </source>
</evidence>
<dbReference type="Gene3D" id="1.10.287.130">
    <property type="match status" value="1"/>
</dbReference>
<name>A0A1H5URI7_9FLAO</name>
<evidence type="ECO:0000256" key="9">
    <source>
        <dbReference type="ARBA" id="ARBA00023012"/>
    </source>
</evidence>
<dbReference type="RefSeq" id="WP_103912863.1">
    <property type="nucleotide sequence ID" value="NZ_FNUS01000001.1"/>
</dbReference>
<dbReference type="InterPro" id="IPR004358">
    <property type="entry name" value="Sig_transdc_His_kin-like_C"/>
</dbReference>
<feature type="transmembrane region" description="Helical" evidence="10">
    <location>
        <begin position="185"/>
        <end position="204"/>
    </location>
</feature>
<proteinExistence type="predicted"/>
<evidence type="ECO:0000259" key="12">
    <source>
        <dbReference type="PROSITE" id="PS50885"/>
    </source>
</evidence>
<evidence type="ECO:0000259" key="11">
    <source>
        <dbReference type="PROSITE" id="PS50109"/>
    </source>
</evidence>
<evidence type="ECO:0000256" key="2">
    <source>
        <dbReference type="ARBA" id="ARBA00004370"/>
    </source>
</evidence>
<dbReference type="EC" id="2.7.13.3" evidence="3"/>
<evidence type="ECO:0000256" key="4">
    <source>
        <dbReference type="ARBA" id="ARBA00022553"/>
    </source>
</evidence>
<dbReference type="PROSITE" id="PS50109">
    <property type="entry name" value="HIS_KIN"/>
    <property type="match status" value="1"/>
</dbReference>
<dbReference type="Pfam" id="PF02518">
    <property type="entry name" value="HATPase_c"/>
    <property type="match status" value="1"/>
</dbReference>
<dbReference type="Gene3D" id="3.30.565.10">
    <property type="entry name" value="Histidine kinase-like ATPase, C-terminal domain"/>
    <property type="match status" value="1"/>
</dbReference>
<dbReference type="InterPro" id="IPR036097">
    <property type="entry name" value="HisK_dim/P_sf"/>
</dbReference>
<keyword evidence="7" id="KW-0418">Kinase</keyword>
<keyword evidence="14" id="KW-1185">Reference proteome</keyword>
<dbReference type="GO" id="GO:0000155">
    <property type="term" value="F:phosphorelay sensor kinase activity"/>
    <property type="evidence" value="ECO:0007669"/>
    <property type="project" value="InterPro"/>
</dbReference>
<dbReference type="InterPro" id="IPR003661">
    <property type="entry name" value="HisK_dim/P_dom"/>
</dbReference>
<dbReference type="SUPFAM" id="SSF55874">
    <property type="entry name" value="ATPase domain of HSP90 chaperone/DNA topoisomerase II/histidine kinase"/>
    <property type="match status" value="1"/>
</dbReference>
<evidence type="ECO:0000256" key="8">
    <source>
        <dbReference type="ARBA" id="ARBA00022840"/>
    </source>
</evidence>
<dbReference type="CDD" id="cd00082">
    <property type="entry name" value="HisKA"/>
    <property type="match status" value="1"/>
</dbReference>
<evidence type="ECO:0000313" key="13">
    <source>
        <dbReference type="EMBL" id="SEF77626.1"/>
    </source>
</evidence>